<reference evidence="2" key="2">
    <citation type="journal article" date="2014" name="ISME J.">
        <title>Microbial stratification in low pH oxic and suboxic macroscopic growths along an acid mine drainage.</title>
        <authorList>
            <person name="Mendez-Garcia C."/>
            <person name="Mesa V."/>
            <person name="Sprenger R.R."/>
            <person name="Richter M."/>
            <person name="Diez M.S."/>
            <person name="Solano J."/>
            <person name="Bargiela R."/>
            <person name="Golyshina O.V."/>
            <person name="Manteca A."/>
            <person name="Ramos J.L."/>
            <person name="Gallego J.R."/>
            <person name="Llorente I."/>
            <person name="Martins Dos Santos V.A."/>
            <person name="Jensen O.N."/>
            <person name="Pelaez A.I."/>
            <person name="Sanchez J."/>
            <person name="Ferrer M."/>
        </authorList>
    </citation>
    <scope>NUCLEOTIDE SEQUENCE</scope>
</reference>
<dbReference type="GO" id="GO:0005829">
    <property type="term" value="C:cytosol"/>
    <property type="evidence" value="ECO:0007669"/>
    <property type="project" value="TreeGrafter"/>
</dbReference>
<feature type="non-terminal residue" evidence="2">
    <location>
        <position position="205"/>
    </location>
</feature>
<dbReference type="Gene3D" id="3.30.70.270">
    <property type="match status" value="1"/>
</dbReference>
<name>T1C0Q6_9ZZZZ</name>
<keyword evidence="2" id="KW-0239">DNA-directed DNA polymerase</keyword>
<accession>T1C0Q6</accession>
<dbReference type="GO" id="GO:0006281">
    <property type="term" value="P:DNA repair"/>
    <property type="evidence" value="ECO:0007669"/>
    <property type="project" value="InterPro"/>
</dbReference>
<dbReference type="PROSITE" id="PS50173">
    <property type="entry name" value="UMUC"/>
    <property type="match status" value="1"/>
</dbReference>
<evidence type="ECO:0000313" key="2">
    <source>
        <dbReference type="EMBL" id="EQD58869.1"/>
    </source>
</evidence>
<dbReference type="GO" id="GO:0003677">
    <property type="term" value="F:DNA binding"/>
    <property type="evidence" value="ECO:0007669"/>
    <property type="project" value="InterPro"/>
</dbReference>
<keyword evidence="2" id="KW-0808">Transferase</keyword>
<dbReference type="InterPro" id="IPR050116">
    <property type="entry name" value="DNA_polymerase-Y"/>
</dbReference>
<feature type="domain" description="UmuC" evidence="1">
    <location>
        <begin position="1"/>
        <end position="138"/>
    </location>
</feature>
<dbReference type="Pfam" id="PF10391">
    <property type="entry name" value="DNA_pol_lambd_f"/>
    <property type="match status" value="1"/>
</dbReference>
<dbReference type="InterPro" id="IPR043128">
    <property type="entry name" value="Rev_trsase/Diguanyl_cyclase"/>
</dbReference>
<dbReference type="GO" id="GO:0009432">
    <property type="term" value="P:SOS response"/>
    <property type="evidence" value="ECO:0007669"/>
    <property type="project" value="TreeGrafter"/>
</dbReference>
<evidence type="ECO:0000259" key="1">
    <source>
        <dbReference type="PROSITE" id="PS50173"/>
    </source>
</evidence>
<organism evidence="2">
    <name type="scientific">mine drainage metagenome</name>
    <dbReference type="NCBI Taxonomy" id="410659"/>
    <lineage>
        <taxon>unclassified sequences</taxon>
        <taxon>metagenomes</taxon>
        <taxon>ecological metagenomes</taxon>
    </lineage>
</organism>
<gene>
    <name evidence="2" type="ORF">B1A_10629</name>
</gene>
<dbReference type="SUPFAM" id="SSF56672">
    <property type="entry name" value="DNA/RNA polymerases"/>
    <property type="match status" value="1"/>
</dbReference>
<sequence length="205" mass="23032">MGLPWFQMKELAREHRILAFSSNYTLYGDLSSRVMAVLGQFAPDQEVYSIDESFLDFTRQPHLDLTATGHCIRERVKQWVGVPVSVGIGSTKTLAKLANHVAKKRAGWNGVCDLGTLPGSDLEALLASIEVREVWGVGRKTAMKLAEQDIRSVADLRAANPHRLRERYSVVMERTVRELQGESCIDRGRRTRPPRQQIIASRSFG</sequence>
<dbReference type="GO" id="GO:0003887">
    <property type="term" value="F:DNA-directed DNA polymerase activity"/>
    <property type="evidence" value="ECO:0007669"/>
    <property type="project" value="UniProtKB-KW"/>
</dbReference>
<dbReference type="PANTHER" id="PTHR11076">
    <property type="entry name" value="DNA REPAIR POLYMERASE UMUC / TRANSFERASE FAMILY MEMBER"/>
    <property type="match status" value="1"/>
</dbReference>
<comment type="caution">
    <text evidence="2">The sequence shown here is derived from an EMBL/GenBank/DDBJ whole genome shotgun (WGS) entry which is preliminary data.</text>
</comment>
<protein>
    <submittedName>
        <fullName evidence="2">DNA-directed DNA polymerase</fullName>
    </submittedName>
</protein>
<dbReference type="PANTHER" id="PTHR11076:SF34">
    <property type="entry name" value="PROTEIN UMUC"/>
    <property type="match status" value="1"/>
</dbReference>
<dbReference type="InterPro" id="IPR043502">
    <property type="entry name" value="DNA/RNA_pol_sf"/>
</dbReference>
<proteinExistence type="predicted"/>
<dbReference type="Gene3D" id="1.10.150.20">
    <property type="entry name" value="5' to 3' exonuclease, C-terminal subdomain"/>
    <property type="match status" value="1"/>
</dbReference>
<dbReference type="Pfam" id="PF00817">
    <property type="entry name" value="IMS"/>
    <property type="match status" value="1"/>
</dbReference>
<keyword evidence="2" id="KW-0548">Nucleotidyltransferase</keyword>
<reference evidence="2" key="1">
    <citation type="submission" date="2013-08" db="EMBL/GenBank/DDBJ databases">
        <authorList>
            <person name="Mendez C."/>
            <person name="Richter M."/>
            <person name="Ferrer M."/>
            <person name="Sanchez J."/>
        </authorList>
    </citation>
    <scope>NUCLEOTIDE SEQUENCE</scope>
</reference>
<dbReference type="InterPro" id="IPR018944">
    <property type="entry name" value="DNA_pol_lambd_fingers_domain"/>
</dbReference>
<dbReference type="AlphaFoldDB" id="T1C0Q6"/>
<dbReference type="EMBL" id="AUZX01007575">
    <property type="protein sequence ID" value="EQD58869.1"/>
    <property type="molecule type" value="Genomic_DNA"/>
</dbReference>
<dbReference type="GO" id="GO:0042276">
    <property type="term" value="P:error-prone translesion synthesis"/>
    <property type="evidence" value="ECO:0007669"/>
    <property type="project" value="TreeGrafter"/>
</dbReference>
<dbReference type="InterPro" id="IPR001126">
    <property type="entry name" value="UmuC"/>
</dbReference>